<proteinExistence type="predicted"/>
<dbReference type="OrthoDB" id="8374021at2"/>
<dbReference type="Pfam" id="PF13490">
    <property type="entry name" value="zf-HC2"/>
    <property type="match status" value="1"/>
</dbReference>
<evidence type="ECO:0000259" key="1">
    <source>
        <dbReference type="Pfam" id="PF13490"/>
    </source>
</evidence>
<evidence type="ECO:0000313" key="3">
    <source>
        <dbReference type="Proteomes" id="UP000235547"/>
    </source>
</evidence>
<reference evidence="2 3" key="1">
    <citation type="submission" date="2018-01" db="EMBL/GenBank/DDBJ databases">
        <title>Halomonas endophytica sp. nov., isolated from storage liquid in the stems of Populus euphratica.</title>
        <authorList>
            <person name="Chen C."/>
        </authorList>
    </citation>
    <scope>NUCLEOTIDE SEQUENCE [LARGE SCALE GENOMIC DNA]</scope>
    <source>
        <strain evidence="2 3">BZ-SZ-XJ27</strain>
    </source>
</reference>
<dbReference type="InterPro" id="IPR027383">
    <property type="entry name" value="Znf_put"/>
</dbReference>
<dbReference type="EMBL" id="PNRG01000029">
    <property type="protein sequence ID" value="PMR79130.1"/>
    <property type="molecule type" value="Genomic_DNA"/>
</dbReference>
<dbReference type="Proteomes" id="UP000235547">
    <property type="component" value="Unassembled WGS sequence"/>
</dbReference>
<organism evidence="2 3">
    <name type="scientific">Halomonas urumqiensis</name>
    <dbReference type="NCBI Taxonomy" id="1684789"/>
    <lineage>
        <taxon>Bacteria</taxon>
        <taxon>Pseudomonadati</taxon>
        <taxon>Pseudomonadota</taxon>
        <taxon>Gammaproteobacteria</taxon>
        <taxon>Oceanospirillales</taxon>
        <taxon>Halomonadaceae</taxon>
        <taxon>Halomonas</taxon>
    </lineage>
</organism>
<gene>
    <name evidence="2" type="ORF">C1H70_12555</name>
</gene>
<feature type="domain" description="Putative zinc-finger" evidence="1">
    <location>
        <begin position="4"/>
        <end position="38"/>
    </location>
</feature>
<keyword evidence="3" id="KW-1185">Reference proteome</keyword>
<dbReference type="RefSeq" id="WP_102588683.1">
    <property type="nucleotide sequence ID" value="NZ_BNAE01000001.1"/>
</dbReference>
<comment type="caution">
    <text evidence="2">The sequence shown here is derived from an EMBL/GenBank/DDBJ whole genome shotgun (WGS) entry which is preliminary data.</text>
</comment>
<sequence>MNKCREATKLMSLKQDRSLTFQERVSLKLHLMMCHACRQCDKQFTLLHEVGSRFEADIEKSTETDHTR</sequence>
<dbReference type="AlphaFoldDB" id="A0A2N7UFD4"/>
<name>A0A2N7UFD4_9GAMM</name>
<protein>
    <recommendedName>
        <fullName evidence="1">Putative zinc-finger domain-containing protein</fullName>
    </recommendedName>
</protein>
<evidence type="ECO:0000313" key="2">
    <source>
        <dbReference type="EMBL" id="PMR79130.1"/>
    </source>
</evidence>
<accession>A0A2N7UFD4</accession>